<evidence type="ECO:0000259" key="25">
    <source>
        <dbReference type="PROSITE" id="PS50110"/>
    </source>
</evidence>
<dbReference type="Gene3D" id="3.40.50.2300">
    <property type="match status" value="2"/>
</dbReference>
<dbReference type="InterPro" id="IPR036890">
    <property type="entry name" value="HATPase_C_sf"/>
</dbReference>
<dbReference type="SUPFAM" id="SSF47226">
    <property type="entry name" value="Histidine-containing phosphotransfer domain, HPT domain"/>
    <property type="match status" value="1"/>
</dbReference>
<sequence>MASPCSEREIAYYRDAHRLMLGLGGLHLLWSLSLASSTQTWGLALGVGLPALAIPAWCAWRFPGRLVSRLLMALAFIVLTALVIQQTGGDPEAHFSFFVLLAALVVYCDWRPIALASLALALHHIVFLLLQPLGLGITVFNDERTLLDSQSLWQHLLYVGVQAVVVSFIAIRMRRLVLESHAVSDAVLRMAAGEWETPLPAAELKRSAPLSALNIMQQRLTHTLADLQAARLHAEEATEAKSLFLANMSHEIRTPLNAIIGLSHLASRTELTVRQRDYISKIRLSGEQLLGQINDILDFSKVESGMLTIEHIAFELDAMLQNVANVIAEKANDKGLELVFEVAPEVPPYLLGDPLRLGQVLVNYANNAVKFTEQGEIIVRVRLAQALEPASRPSHVLLRFEVKDTGPGLGPAQMGRLFQKFSQADSGGGRKHGGTGLGLAISKGLAELMGGTVGVESVSGRGATFWFTAKLEVGEFKARPLLPSVDLRGRRVLVVDDNEHAAMVLSDMLAALGFKVETASSGASAIYAVRDAEAAERHFDIVMMDWQMPGMDGLEAARRIRELGLKHMPQQVMVTAYGREESIRGAHSSGMVEVMLKPVNASLLFDTMVKLVSEQDAAQASQAPEAEEALSPKETLNTPPKLQNLIGARILLVEDNELNQQIAKELLEEAGFVVDLAEHGLAALARVDKQRYDLVLMDMQMPQMDGLVATRQIRAMRRHSGLPIVAMTANALPGDRERCLAAGMNDYLAKPIEPEAMWSALARWIKPHAGLGNPHPARPVFEKPITLVSRPEQAVRLPSHILGLDMALGLRRVAGRPAVYLDLLHKFMGTRRLALLEIRDAVLAEDWPLAERHTRTLKGLAANIGATSLQDALEPLETALREPPAPARLHALMSVAEKQLDDLILALTLQLPDRRSPDAEPEAGGEAAGMDAVQLQSLLEQLDTALSRDAAQAQALLNRHSALLRAAGGVEFEALQRAIQAAASGPAQRGALDAARQILARFLKLHEPL</sequence>
<dbReference type="CDD" id="cd00082">
    <property type="entry name" value="HisKA"/>
    <property type="match status" value="1"/>
</dbReference>
<dbReference type="InterPro" id="IPR011006">
    <property type="entry name" value="CheY-like_superfamily"/>
</dbReference>
<evidence type="ECO:0000313" key="28">
    <source>
        <dbReference type="Proteomes" id="UP000562027"/>
    </source>
</evidence>
<dbReference type="AlphaFoldDB" id="A0A840LIJ8"/>
<dbReference type="SMART" id="SM00388">
    <property type="entry name" value="HisKA"/>
    <property type="match status" value="1"/>
</dbReference>
<keyword evidence="8" id="KW-0732">Signal</keyword>
<feature type="transmembrane region" description="Helical" evidence="23">
    <location>
        <begin position="41"/>
        <end position="60"/>
    </location>
</feature>
<dbReference type="FunFam" id="1.10.287.130:FF:000002">
    <property type="entry name" value="Two-component osmosensing histidine kinase"/>
    <property type="match status" value="1"/>
</dbReference>
<evidence type="ECO:0000256" key="7">
    <source>
        <dbReference type="ARBA" id="ARBA00022692"/>
    </source>
</evidence>
<comment type="subunit">
    <text evidence="17">At low DSF concentrations, interacts with RpfF.</text>
</comment>
<dbReference type="Gene3D" id="1.10.287.130">
    <property type="match status" value="1"/>
</dbReference>
<evidence type="ECO:0000256" key="16">
    <source>
        <dbReference type="ARBA" id="ARBA00058004"/>
    </source>
</evidence>
<gene>
    <name evidence="27" type="ORF">HNP55_004582</name>
</gene>
<dbReference type="PROSITE" id="PS50110">
    <property type="entry name" value="RESPONSE_REGULATORY"/>
    <property type="match status" value="2"/>
</dbReference>
<dbReference type="InterPro" id="IPR003594">
    <property type="entry name" value="HATPase_dom"/>
</dbReference>
<comment type="caution">
    <text evidence="27">The sequence shown here is derived from an EMBL/GenBank/DDBJ whole genome shotgun (WGS) entry which is preliminary data.</text>
</comment>
<dbReference type="Pfam" id="PF00072">
    <property type="entry name" value="Response_reg"/>
    <property type="match status" value="2"/>
</dbReference>
<comment type="function">
    <text evidence="16">Member of the two-component regulatory system BvgS/BvgA. Phosphorylates BvgA via a four-step phosphorelay in response to environmental signals.</text>
</comment>
<feature type="transmembrane region" description="Helical" evidence="23">
    <location>
        <begin position="67"/>
        <end position="87"/>
    </location>
</feature>
<feature type="domain" description="HPt" evidence="26">
    <location>
        <begin position="816"/>
        <end position="910"/>
    </location>
</feature>
<dbReference type="Gene3D" id="3.30.565.10">
    <property type="entry name" value="Histidine kinase-like ATPase, C-terminal domain"/>
    <property type="match status" value="1"/>
</dbReference>
<keyword evidence="5 21" id="KW-0597">Phosphoprotein</keyword>
<feature type="domain" description="Response regulatory" evidence="25">
    <location>
        <begin position="649"/>
        <end position="765"/>
    </location>
</feature>
<dbReference type="InterPro" id="IPR004358">
    <property type="entry name" value="Sig_transdc_His_kin-like_C"/>
</dbReference>
<dbReference type="RefSeq" id="WP_184304508.1">
    <property type="nucleotide sequence ID" value="NZ_JACHLP010000013.1"/>
</dbReference>
<evidence type="ECO:0000313" key="27">
    <source>
        <dbReference type="EMBL" id="MBB4846028.1"/>
    </source>
</evidence>
<keyword evidence="15 23" id="KW-0472">Membrane</keyword>
<dbReference type="EMBL" id="JACHLP010000013">
    <property type="protein sequence ID" value="MBB4846028.1"/>
    <property type="molecule type" value="Genomic_DNA"/>
</dbReference>
<keyword evidence="12 23" id="KW-1133">Transmembrane helix</keyword>
<dbReference type="FunFam" id="3.30.565.10:FF:000010">
    <property type="entry name" value="Sensor histidine kinase RcsC"/>
    <property type="match status" value="1"/>
</dbReference>
<comment type="caution">
    <text evidence="20">Lacks conserved residue(s) required for the propagation of feature annotation.</text>
</comment>
<evidence type="ECO:0000256" key="11">
    <source>
        <dbReference type="ARBA" id="ARBA00022840"/>
    </source>
</evidence>
<accession>A0A840LIJ8</accession>
<proteinExistence type="predicted"/>
<evidence type="ECO:0000256" key="1">
    <source>
        <dbReference type="ARBA" id="ARBA00000085"/>
    </source>
</evidence>
<dbReference type="Gene3D" id="1.20.120.160">
    <property type="entry name" value="HPT domain"/>
    <property type="match status" value="1"/>
</dbReference>
<keyword evidence="7 23" id="KW-0812">Transmembrane</keyword>
<evidence type="ECO:0000256" key="23">
    <source>
        <dbReference type="SAM" id="Phobius"/>
    </source>
</evidence>
<keyword evidence="4" id="KW-1003">Cell membrane</keyword>
<keyword evidence="28" id="KW-1185">Reference proteome</keyword>
<dbReference type="CDD" id="cd17546">
    <property type="entry name" value="REC_hyHK_CKI1_RcsC-like"/>
    <property type="match status" value="2"/>
</dbReference>
<keyword evidence="10 27" id="KW-0418">Kinase</keyword>
<evidence type="ECO:0000256" key="20">
    <source>
        <dbReference type="PROSITE-ProRule" id="PRU00110"/>
    </source>
</evidence>
<evidence type="ECO:0000256" key="17">
    <source>
        <dbReference type="ARBA" id="ARBA00064003"/>
    </source>
</evidence>
<evidence type="ECO:0000256" key="6">
    <source>
        <dbReference type="ARBA" id="ARBA00022679"/>
    </source>
</evidence>
<dbReference type="SMART" id="SM00448">
    <property type="entry name" value="REC"/>
    <property type="match status" value="2"/>
</dbReference>
<comment type="catalytic activity">
    <reaction evidence="1">
        <text>ATP + protein L-histidine = ADP + protein N-phospho-L-histidine.</text>
        <dbReference type="EC" id="2.7.13.3"/>
    </reaction>
</comment>
<evidence type="ECO:0000256" key="18">
    <source>
        <dbReference type="ARBA" id="ARBA00068150"/>
    </source>
</evidence>
<keyword evidence="11" id="KW-0067">ATP-binding</keyword>
<evidence type="ECO:0000256" key="14">
    <source>
        <dbReference type="ARBA" id="ARBA00023026"/>
    </source>
</evidence>
<dbReference type="InterPro" id="IPR036641">
    <property type="entry name" value="HPT_dom_sf"/>
</dbReference>
<evidence type="ECO:0000256" key="5">
    <source>
        <dbReference type="ARBA" id="ARBA00022553"/>
    </source>
</evidence>
<evidence type="ECO:0000256" key="8">
    <source>
        <dbReference type="ARBA" id="ARBA00022729"/>
    </source>
</evidence>
<dbReference type="InterPro" id="IPR003661">
    <property type="entry name" value="HisK_dim/P_dom"/>
</dbReference>
<evidence type="ECO:0000256" key="4">
    <source>
        <dbReference type="ARBA" id="ARBA00022475"/>
    </source>
</evidence>
<dbReference type="PANTHER" id="PTHR45339:SF1">
    <property type="entry name" value="HYBRID SIGNAL TRANSDUCTION HISTIDINE KINASE J"/>
    <property type="match status" value="1"/>
</dbReference>
<dbReference type="SUPFAM" id="SSF52172">
    <property type="entry name" value="CheY-like"/>
    <property type="match status" value="2"/>
</dbReference>
<evidence type="ECO:0000256" key="13">
    <source>
        <dbReference type="ARBA" id="ARBA00023012"/>
    </source>
</evidence>
<evidence type="ECO:0000256" key="2">
    <source>
        <dbReference type="ARBA" id="ARBA00004651"/>
    </source>
</evidence>
<dbReference type="PROSITE" id="PS50894">
    <property type="entry name" value="HPT"/>
    <property type="match status" value="1"/>
</dbReference>
<dbReference type="GO" id="GO:0005886">
    <property type="term" value="C:plasma membrane"/>
    <property type="evidence" value="ECO:0007669"/>
    <property type="project" value="UniProtKB-SubCell"/>
</dbReference>
<dbReference type="SUPFAM" id="SSF47384">
    <property type="entry name" value="Homodimeric domain of signal transducing histidine kinase"/>
    <property type="match status" value="1"/>
</dbReference>
<evidence type="ECO:0000256" key="10">
    <source>
        <dbReference type="ARBA" id="ARBA00022777"/>
    </source>
</evidence>
<feature type="modified residue" description="4-aspartylphosphate" evidence="21">
    <location>
        <position position="545"/>
    </location>
</feature>
<keyword evidence="6" id="KW-0808">Transferase</keyword>
<keyword evidence="13" id="KW-0902">Two-component regulatory system</keyword>
<evidence type="ECO:0000256" key="15">
    <source>
        <dbReference type="ARBA" id="ARBA00023136"/>
    </source>
</evidence>
<dbReference type="Pfam" id="PF00512">
    <property type="entry name" value="HisKA"/>
    <property type="match status" value="1"/>
</dbReference>
<dbReference type="SMART" id="SM00387">
    <property type="entry name" value="HATPase_c"/>
    <property type="match status" value="1"/>
</dbReference>
<dbReference type="InterPro" id="IPR036097">
    <property type="entry name" value="HisK_dim/P_sf"/>
</dbReference>
<protein>
    <recommendedName>
        <fullName evidence="18">Sensory/regulatory protein RpfC</fullName>
        <ecNumber evidence="3">2.7.13.3</ecNumber>
    </recommendedName>
    <alternativeName>
        <fullName evidence="19">Virulence sensor protein BvgS</fullName>
    </alternativeName>
</protein>
<keyword evidence="14" id="KW-0843">Virulence</keyword>
<feature type="domain" description="Response regulatory" evidence="25">
    <location>
        <begin position="491"/>
        <end position="612"/>
    </location>
</feature>
<dbReference type="PROSITE" id="PS50109">
    <property type="entry name" value="HIS_KIN"/>
    <property type="match status" value="1"/>
</dbReference>
<dbReference type="InterPro" id="IPR005467">
    <property type="entry name" value="His_kinase_dom"/>
</dbReference>
<dbReference type="PANTHER" id="PTHR45339">
    <property type="entry name" value="HYBRID SIGNAL TRANSDUCTION HISTIDINE KINASE J"/>
    <property type="match status" value="1"/>
</dbReference>
<evidence type="ECO:0000256" key="21">
    <source>
        <dbReference type="PROSITE-ProRule" id="PRU00169"/>
    </source>
</evidence>
<dbReference type="GO" id="GO:0000155">
    <property type="term" value="F:phosphorelay sensor kinase activity"/>
    <property type="evidence" value="ECO:0007669"/>
    <property type="project" value="InterPro"/>
</dbReference>
<evidence type="ECO:0000256" key="12">
    <source>
        <dbReference type="ARBA" id="ARBA00022989"/>
    </source>
</evidence>
<feature type="transmembrane region" description="Helical" evidence="23">
    <location>
        <begin position="117"/>
        <end position="140"/>
    </location>
</feature>
<evidence type="ECO:0000259" key="24">
    <source>
        <dbReference type="PROSITE" id="PS50109"/>
    </source>
</evidence>
<dbReference type="Pfam" id="PF02518">
    <property type="entry name" value="HATPase_c"/>
    <property type="match status" value="1"/>
</dbReference>
<dbReference type="GO" id="GO:0005524">
    <property type="term" value="F:ATP binding"/>
    <property type="evidence" value="ECO:0007669"/>
    <property type="project" value="UniProtKB-KW"/>
</dbReference>
<evidence type="ECO:0000259" key="26">
    <source>
        <dbReference type="PROSITE" id="PS50894"/>
    </source>
</evidence>
<feature type="modified residue" description="4-aspartylphosphate" evidence="21">
    <location>
        <position position="698"/>
    </location>
</feature>
<comment type="subcellular location">
    <subcellularLocation>
        <location evidence="2">Cell membrane</location>
        <topology evidence="2">Multi-pass membrane protein</topology>
    </subcellularLocation>
</comment>
<feature type="transmembrane region" description="Helical" evidence="23">
    <location>
        <begin position="152"/>
        <end position="171"/>
    </location>
</feature>
<reference evidence="27 28" key="1">
    <citation type="submission" date="2020-08" db="EMBL/GenBank/DDBJ databases">
        <title>Functional genomics of gut bacteria from endangered species of beetles.</title>
        <authorList>
            <person name="Carlos-Shanley C."/>
        </authorList>
    </citation>
    <scope>NUCLEOTIDE SEQUENCE [LARGE SCALE GENOMIC DNA]</scope>
    <source>
        <strain evidence="27 28">S00239</strain>
    </source>
</reference>
<dbReference type="SUPFAM" id="SSF55874">
    <property type="entry name" value="ATPase domain of HSP90 chaperone/DNA topoisomerase II/histidine kinase"/>
    <property type="match status" value="1"/>
</dbReference>
<evidence type="ECO:0000256" key="3">
    <source>
        <dbReference type="ARBA" id="ARBA00012438"/>
    </source>
</evidence>
<name>A0A840LIJ8_9BURK</name>
<evidence type="ECO:0000256" key="9">
    <source>
        <dbReference type="ARBA" id="ARBA00022741"/>
    </source>
</evidence>
<dbReference type="InterPro" id="IPR008207">
    <property type="entry name" value="Sig_transdc_His_kin_Hpt_dom"/>
</dbReference>
<dbReference type="CDD" id="cd16922">
    <property type="entry name" value="HATPase_EvgS-ArcB-TorS-like"/>
    <property type="match status" value="1"/>
</dbReference>
<feature type="region of interest" description="Disordered" evidence="22">
    <location>
        <begin position="619"/>
        <end position="638"/>
    </location>
</feature>
<dbReference type="Proteomes" id="UP000562027">
    <property type="component" value="Unassembled WGS sequence"/>
</dbReference>
<evidence type="ECO:0000256" key="19">
    <source>
        <dbReference type="ARBA" id="ARBA00070152"/>
    </source>
</evidence>
<dbReference type="EC" id="2.7.13.3" evidence="3"/>
<keyword evidence="9" id="KW-0547">Nucleotide-binding</keyword>
<organism evidence="27 28">
    <name type="scientific">Roseateles oligotrophus</name>
    <dbReference type="NCBI Taxonomy" id="1769250"/>
    <lineage>
        <taxon>Bacteria</taxon>
        <taxon>Pseudomonadati</taxon>
        <taxon>Pseudomonadota</taxon>
        <taxon>Betaproteobacteria</taxon>
        <taxon>Burkholderiales</taxon>
        <taxon>Sphaerotilaceae</taxon>
        <taxon>Roseateles</taxon>
    </lineage>
</organism>
<evidence type="ECO:0000256" key="22">
    <source>
        <dbReference type="SAM" id="MobiDB-lite"/>
    </source>
</evidence>
<dbReference type="PRINTS" id="PR00344">
    <property type="entry name" value="BCTRLSENSOR"/>
</dbReference>
<feature type="domain" description="Histidine kinase" evidence="24">
    <location>
        <begin position="247"/>
        <end position="473"/>
    </location>
</feature>
<dbReference type="InterPro" id="IPR001789">
    <property type="entry name" value="Sig_transdc_resp-reg_receiver"/>
</dbReference>